<dbReference type="PANTHER" id="PTHR42987:SF4">
    <property type="entry name" value="PROTEASE SOHB-RELATED"/>
    <property type="match status" value="1"/>
</dbReference>
<dbReference type="NCBIfam" id="NF008745">
    <property type="entry name" value="PRK11778.1"/>
    <property type="match status" value="1"/>
</dbReference>
<keyword evidence="8 10" id="KW-1133">Transmembrane helix</keyword>
<dbReference type="SUPFAM" id="SSF52096">
    <property type="entry name" value="ClpP/crotonase"/>
    <property type="match status" value="1"/>
</dbReference>
<keyword evidence="5 10" id="KW-0812">Transmembrane</keyword>
<evidence type="ECO:0000256" key="4">
    <source>
        <dbReference type="ARBA" id="ARBA00022670"/>
    </source>
</evidence>
<keyword evidence="14" id="KW-1185">Reference proteome</keyword>
<evidence type="ECO:0000256" key="7">
    <source>
        <dbReference type="ARBA" id="ARBA00022825"/>
    </source>
</evidence>
<dbReference type="AlphaFoldDB" id="A0A377J078"/>
<feature type="domain" description="Peptidase S49 N-terminal proteobacteria" evidence="12">
    <location>
        <begin position="4"/>
        <end position="158"/>
    </location>
</feature>
<evidence type="ECO:0000259" key="12">
    <source>
        <dbReference type="Pfam" id="PF08496"/>
    </source>
</evidence>
<evidence type="ECO:0000256" key="9">
    <source>
        <dbReference type="ARBA" id="ARBA00023136"/>
    </source>
</evidence>
<dbReference type="InterPro" id="IPR047272">
    <property type="entry name" value="S49_SppA_C"/>
</dbReference>
<evidence type="ECO:0000256" key="6">
    <source>
        <dbReference type="ARBA" id="ARBA00022801"/>
    </source>
</evidence>
<proteinExistence type="inferred from homology"/>
<sequence>MWSDILTGYGIFILEILTILLMIVLIVALIINAKQRNQSHYGELILKDLAEEYRQNAKHLAHFLLSEEEIKLAEKAEKKAHKEEIKAHKTKLKQGIEDMKPCIYVIDFEGDIHASQTRALREEISAIIEVAKPQDEVLLRLESPGGVVYGYGLAASQLARLKQKGIKLTVAVDKVAASGGYMMACVADHIVAAPFAIIGSIGVVAEVPNVHRFLKKHDVDVDVMTAGEFKRTVTLLGENTEKGKQKFQQELEETHQLFKDFVSQNRPCVDINKVATGEHWFGQQALDLQLIDGLSTSDDLILQKMPDCSVISVKYKVKKTLLQKLGKQSEETLAALINRYRAKNGQDFIH</sequence>
<evidence type="ECO:0000259" key="11">
    <source>
        <dbReference type="Pfam" id="PF01343"/>
    </source>
</evidence>
<evidence type="ECO:0000256" key="5">
    <source>
        <dbReference type="ARBA" id="ARBA00022692"/>
    </source>
</evidence>
<dbReference type="Pfam" id="PF08496">
    <property type="entry name" value="Peptidase_S49_N"/>
    <property type="match status" value="1"/>
</dbReference>
<dbReference type="GO" id="GO:0004252">
    <property type="term" value="F:serine-type endopeptidase activity"/>
    <property type="evidence" value="ECO:0007669"/>
    <property type="project" value="InterPro"/>
</dbReference>
<feature type="domain" description="Peptidase S49" evidence="11">
    <location>
        <begin position="161"/>
        <end position="305"/>
    </location>
</feature>
<dbReference type="Proteomes" id="UP000255264">
    <property type="component" value="Unassembled WGS sequence"/>
</dbReference>
<dbReference type="GO" id="GO:0005886">
    <property type="term" value="C:plasma membrane"/>
    <property type="evidence" value="ECO:0007669"/>
    <property type="project" value="UniProtKB-SubCell"/>
</dbReference>
<comment type="subcellular location">
    <subcellularLocation>
        <location evidence="1">Cell membrane</location>
    </subcellularLocation>
</comment>
<feature type="transmembrane region" description="Helical" evidence="10">
    <location>
        <begin position="6"/>
        <end position="31"/>
    </location>
</feature>
<dbReference type="OrthoDB" id="5614232at2"/>
<reference evidence="13 14" key="1">
    <citation type="submission" date="2018-06" db="EMBL/GenBank/DDBJ databases">
        <authorList>
            <consortium name="Pathogen Informatics"/>
            <person name="Doyle S."/>
        </authorList>
    </citation>
    <scope>NUCLEOTIDE SEQUENCE [LARGE SCALE GENOMIC DNA]</scope>
    <source>
        <strain evidence="13 14">NCTC13335</strain>
    </source>
</reference>
<accession>A0A377J078</accession>
<dbReference type="CDD" id="cd07023">
    <property type="entry name" value="S49_Sppa_N_C"/>
    <property type="match status" value="1"/>
</dbReference>
<evidence type="ECO:0000256" key="3">
    <source>
        <dbReference type="ARBA" id="ARBA00022475"/>
    </source>
</evidence>
<keyword evidence="3" id="KW-1003">Cell membrane</keyword>
<dbReference type="PANTHER" id="PTHR42987">
    <property type="entry name" value="PEPTIDASE S49"/>
    <property type="match status" value="1"/>
</dbReference>
<keyword evidence="6 13" id="KW-0378">Hydrolase</keyword>
<name>A0A377J078_9PAST</name>
<dbReference type="EC" id="3.4.21.-" evidence="13"/>
<evidence type="ECO:0000256" key="1">
    <source>
        <dbReference type="ARBA" id="ARBA00004236"/>
    </source>
</evidence>
<evidence type="ECO:0000256" key="2">
    <source>
        <dbReference type="ARBA" id="ARBA00008683"/>
    </source>
</evidence>
<dbReference type="Pfam" id="PF01343">
    <property type="entry name" value="Peptidase_S49"/>
    <property type="match status" value="1"/>
</dbReference>
<dbReference type="RefSeq" id="WP_115003492.1">
    <property type="nucleotide sequence ID" value="NZ_JAHAHE010000001.1"/>
</dbReference>
<dbReference type="InterPro" id="IPR002142">
    <property type="entry name" value="Peptidase_S49"/>
</dbReference>
<gene>
    <name evidence="13" type="primary">sohB</name>
    <name evidence="13" type="ORF">NCTC13335_01829</name>
</gene>
<evidence type="ECO:0000256" key="10">
    <source>
        <dbReference type="SAM" id="Phobius"/>
    </source>
</evidence>
<organism evidence="13 14">
    <name type="scientific">Haemophilus pittmaniae</name>
    <dbReference type="NCBI Taxonomy" id="249188"/>
    <lineage>
        <taxon>Bacteria</taxon>
        <taxon>Pseudomonadati</taxon>
        <taxon>Pseudomonadota</taxon>
        <taxon>Gammaproteobacteria</taxon>
        <taxon>Pasteurellales</taxon>
        <taxon>Pasteurellaceae</taxon>
        <taxon>Haemophilus</taxon>
    </lineage>
</organism>
<dbReference type="Gene3D" id="6.20.330.10">
    <property type="match status" value="1"/>
</dbReference>
<evidence type="ECO:0000313" key="13">
    <source>
        <dbReference type="EMBL" id="STO93914.1"/>
    </source>
</evidence>
<evidence type="ECO:0000256" key="8">
    <source>
        <dbReference type="ARBA" id="ARBA00022989"/>
    </source>
</evidence>
<keyword evidence="7" id="KW-0720">Serine protease</keyword>
<evidence type="ECO:0000313" key="14">
    <source>
        <dbReference type="Proteomes" id="UP000255264"/>
    </source>
</evidence>
<dbReference type="EMBL" id="UGHS01000004">
    <property type="protein sequence ID" value="STO93914.1"/>
    <property type="molecule type" value="Genomic_DNA"/>
</dbReference>
<comment type="similarity">
    <text evidence="2">Belongs to the peptidase S49 family.</text>
</comment>
<dbReference type="InterPro" id="IPR013703">
    <property type="entry name" value="Peptidase_S49_N_proteobac"/>
</dbReference>
<dbReference type="Gene3D" id="3.90.226.10">
    <property type="entry name" value="2-enoyl-CoA Hydratase, Chain A, domain 1"/>
    <property type="match status" value="1"/>
</dbReference>
<dbReference type="InterPro" id="IPR029045">
    <property type="entry name" value="ClpP/crotonase-like_dom_sf"/>
</dbReference>
<keyword evidence="4" id="KW-0645">Protease</keyword>
<protein>
    <submittedName>
        <fullName evidence="13">Inner membrane peptidase</fullName>
        <ecNumber evidence="13">3.4.21.-</ecNumber>
    </submittedName>
</protein>
<dbReference type="GO" id="GO:0006508">
    <property type="term" value="P:proteolysis"/>
    <property type="evidence" value="ECO:0007669"/>
    <property type="project" value="UniProtKB-KW"/>
</dbReference>
<keyword evidence="9 10" id="KW-0472">Membrane</keyword>